<dbReference type="EMBL" id="QFFM01000014">
    <property type="protein sequence ID" value="PWG65029.1"/>
    <property type="molecule type" value="Genomic_DNA"/>
</dbReference>
<dbReference type="AlphaFoldDB" id="A0A2U2N7S3"/>
<dbReference type="Gene3D" id="1.20.1270.210">
    <property type="match status" value="1"/>
</dbReference>
<evidence type="ECO:0000313" key="2">
    <source>
        <dbReference type="EMBL" id="PWG65029.1"/>
    </source>
</evidence>
<evidence type="ECO:0000313" key="3">
    <source>
        <dbReference type="Proteomes" id="UP000245876"/>
    </source>
</evidence>
<dbReference type="OrthoDB" id="9765386at2"/>
<dbReference type="Pfam" id="PF04860">
    <property type="entry name" value="Phage_portal"/>
    <property type="match status" value="1"/>
</dbReference>
<gene>
    <name evidence="2" type="ORF">DF196_07750</name>
</gene>
<comment type="caution">
    <text evidence="2">The sequence shown here is derived from an EMBL/GenBank/DDBJ whole genome shotgun (WGS) entry which is preliminary data.</text>
</comment>
<dbReference type="NCBIfam" id="TIGR01537">
    <property type="entry name" value="portal_HK97"/>
    <property type="match status" value="1"/>
</dbReference>
<organism evidence="2 3">
    <name type="scientific">Bifidobacterium callitrichidarum</name>
    <dbReference type="NCBI Taxonomy" id="2052941"/>
    <lineage>
        <taxon>Bacteria</taxon>
        <taxon>Bacillati</taxon>
        <taxon>Actinomycetota</taxon>
        <taxon>Actinomycetes</taxon>
        <taxon>Bifidobacteriales</taxon>
        <taxon>Bifidobacteriaceae</taxon>
        <taxon>Bifidobacterium</taxon>
    </lineage>
</organism>
<keyword evidence="3" id="KW-1185">Reference proteome</keyword>
<proteinExistence type="predicted"/>
<dbReference type="RefSeq" id="WP_109057281.1">
    <property type="nucleotide sequence ID" value="NZ_QFFM01000014.1"/>
</dbReference>
<sequence length="385" mass="42540">MNNERLSLWQRVKLAGRVLTRSGMDDMPDGIRPPSRASAYDPLALSTVFRGVQVLQTAITGLPIHEMRDGLKLDGVSRLIAQPDVNRSRRDFIADMVASMVLDGNAFVRLVSYAGEIVSCEVLPPSLVTVTDDGNDPAAPRLRYSYLGRDYTSEQIVHCKFLNVPGRLRGLGPISAAREEVEGAKLARDYKARFYTDSSNLKGYLKTDQKVTPDYARQAKQDWKAQGTAGDIKVLGNNLSYVPLDMKPADLQFLETQKFDTTQIARLLGIPASIMLAAVDGSNLTYSNIEQSWIEFADYTLAAYTGEIEELFNRLLPRGRTAAFDWDSSRRADMADRFNAYKTALDAGWMQINEVRAREALPPLETNETTSNAGDGGEGEQDAAA</sequence>
<accession>A0A2U2N7S3</accession>
<feature type="region of interest" description="Disordered" evidence="1">
    <location>
        <begin position="359"/>
        <end position="385"/>
    </location>
</feature>
<evidence type="ECO:0000256" key="1">
    <source>
        <dbReference type="SAM" id="MobiDB-lite"/>
    </source>
</evidence>
<dbReference type="InterPro" id="IPR006427">
    <property type="entry name" value="Portal_HK97"/>
</dbReference>
<protein>
    <submittedName>
        <fullName evidence="2">Phage portal protein</fullName>
    </submittedName>
</protein>
<name>A0A2U2N7S3_9BIFI</name>
<dbReference type="InterPro" id="IPR006944">
    <property type="entry name" value="Phage/GTA_portal"/>
</dbReference>
<reference evidence="2 3" key="1">
    <citation type="journal article" date="2018" name="Int. J. Syst. Evol. Microbiol.">
        <title>Bifidobacterium callitrichidarum sp. nov. from the faeces of the emperor tamarin (Saguinus imperator).</title>
        <authorList>
            <person name="Modesto M."/>
            <person name="Michelini S."/>
            <person name="Sansosti M.C."/>
            <person name="De Filippo C."/>
            <person name="Cavalieri D."/>
            <person name="Qvirist L."/>
            <person name="Andlid T."/>
            <person name="Spiezio C."/>
            <person name="Sandri C."/>
            <person name="Pascarelli S."/>
            <person name="Sgorbati B."/>
            <person name="Mattarelli P."/>
        </authorList>
    </citation>
    <scope>NUCLEOTIDE SEQUENCE [LARGE SCALE GENOMIC DNA]</scope>
    <source>
        <strain evidence="2 3">TRI 5</strain>
    </source>
</reference>
<dbReference type="Proteomes" id="UP000245876">
    <property type="component" value="Unassembled WGS sequence"/>
</dbReference>